<proteinExistence type="predicted"/>
<protein>
    <submittedName>
        <fullName evidence="5">LacI family transcriptional regulator</fullName>
    </submittedName>
</protein>
<dbReference type="Pfam" id="PF00532">
    <property type="entry name" value="Peripla_BP_1"/>
    <property type="match status" value="1"/>
</dbReference>
<dbReference type="GO" id="GO:0003700">
    <property type="term" value="F:DNA-binding transcription factor activity"/>
    <property type="evidence" value="ECO:0007669"/>
    <property type="project" value="TreeGrafter"/>
</dbReference>
<dbReference type="InterPro" id="IPR000843">
    <property type="entry name" value="HTH_LacI"/>
</dbReference>
<dbReference type="SMART" id="SM00354">
    <property type="entry name" value="HTH_LACI"/>
    <property type="match status" value="1"/>
</dbReference>
<dbReference type="PANTHER" id="PTHR30146">
    <property type="entry name" value="LACI-RELATED TRANSCRIPTIONAL REPRESSOR"/>
    <property type="match status" value="1"/>
</dbReference>
<gene>
    <name evidence="5" type="primary">lacI_3</name>
    <name evidence="5" type="ORF">IWT5_01297</name>
</gene>
<keyword evidence="3" id="KW-0804">Transcription</keyword>
<comment type="caution">
    <text evidence="5">The sequence shown here is derived from an EMBL/GenBank/DDBJ whole genome shotgun (WGS) entry which is preliminary data.</text>
</comment>
<dbReference type="PRINTS" id="PR00036">
    <property type="entry name" value="HTHLACI"/>
</dbReference>
<dbReference type="PANTHER" id="PTHR30146:SF109">
    <property type="entry name" value="HTH-TYPE TRANSCRIPTIONAL REGULATOR GALS"/>
    <property type="match status" value="1"/>
</dbReference>
<dbReference type="PROSITE" id="PS00356">
    <property type="entry name" value="HTH_LACI_1"/>
    <property type="match status" value="1"/>
</dbReference>
<evidence type="ECO:0000259" key="4">
    <source>
        <dbReference type="PROSITE" id="PS50932"/>
    </source>
</evidence>
<organism evidence="5 6">
    <name type="scientific">Secundilactobacillus silagincola</name>
    <dbReference type="NCBI Taxonomy" id="1714681"/>
    <lineage>
        <taxon>Bacteria</taxon>
        <taxon>Bacillati</taxon>
        <taxon>Bacillota</taxon>
        <taxon>Bacilli</taxon>
        <taxon>Lactobacillales</taxon>
        <taxon>Lactobacillaceae</taxon>
        <taxon>Secundilactobacillus</taxon>
    </lineage>
</organism>
<dbReference type="InterPro" id="IPR001761">
    <property type="entry name" value="Peripla_BP/Lac1_sug-bd_dom"/>
</dbReference>
<evidence type="ECO:0000256" key="2">
    <source>
        <dbReference type="ARBA" id="ARBA00023125"/>
    </source>
</evidence>
<dbReference type="SUPFAM" id="SSF53822">
    <property type="entry name" value="Periplasmic binding protein-like I"/>
    <property type="match status" value="1"/>
</dbReference>
<dbReference type="Proteomes" id="UP000223370">
    <property type="component" value="Unassembled WGS sequence"/>
</dbReference>
<dbReference type="Gene3D" id="1.10.260.40">
    <property type="entry name" value="lambda repressor-like DNA-binding domains"/>
    <property type="match status" value="1"/>
</dbReference>
<dbReference type="AlphaFoldDB" id="A0A1Z5J267"/>
<keyword evidence="1" id="KW-0805">Transcription regulation</keyword>
<dbReference type="RefSeq" id="WP_098824628.1">
    <property type="nucleotide sequence ID" value="NZ_BCMJ01000004.1"/>
</dbReference>
<dbReference type="InterPro" id="IPR028082">
    <property type="entry name" value="Peripla_BP_I"/>
</dbReference>
<keyword evidence="6" id="KW-1185">Reference proteome</keyword>
<evidence type="ECO:0000256" key="1">
    <source>
        <dbReference type="ARBA" id="ARBA00023015"/>
    </source>
</evidence>
<dbReference type="OrthoDB" id="9788209at2"/>
<dbReference type="EMBL" id="BCMJ01000004">
    <property type="protein sequence ID" value="GAX08144.1"/>
    <property type="molecule type" value="Genomic_DNA"/>
</dbReference>
<dbReference type="CDD" id="cd01392">
    <property type="entry name" value="HTH_LacI"/>
    <property type="match status" value="1"/>
</dbReference>
<evidence type="ECO:0000256" key="3">
    <source>
        <dbReference type="ARBA" id="ARBA00023163"/>
    </source>
</evidence>
<dbReference type="PROSITE" id="PS50932">
    <property type="entry name" value="HTH_LACI_2"/>
    <property type="match status" value="1"/>
</dbReference>
<dbReference type="SUPFAM" id="SSF47413">
    <property type="entry name" value="lambda repressor-like DNA-binding domains"/>
    <property type="match status" value="1"/>
</dbReference>
<evidence type="ECO:0000313" key="5">
    <source>
        <dbReference type="EMBL" id="GAX08144.1"/>
    </source>
</evidence>
<feature type="domain" description="HTH lacI-type" evidence="4">
    <location>
        <begin position="2"/>
        <end position="56"/>
    </location>
</feature>
<dbReference type="Pfam" id="PF00356">
    <property type="entry name" value="LacI"/>
    <property type="match status" value="1"/>
</dbReference>
<keyword evidence="2" id="KW-0238">DNA-binding</keyword>
<evidence type="ECO:0000313" key="6">
    <source>
        <dbReference type="Proteomes" id="UP000223370"/>
    </source>
</evidence>
<accession>A0A1Z5J267</accession>
<sequence>MVTIRDIAKRAGVSVSTASRALNNHPKISQKTKDKIKALADEMGYRPNYNAKNLTNGVSNAIGVVFPPGEMSLATNPFYVDILMGINRELRPRNGVLSVAIANTVAELTANVSALITQGLIRYFVLLYSKKNDPIVKLLREQKVDYVVIGDPNSEDENFVNNNNRLAGQKAGEYMLHKFNAKRTLFVESDPEQGYERQRRLGFQEAMATAKVPTEVLKVTDQGQLQLDDAVAQFLMTRQTIEGIVTTDDTLGVMIYQLLWRQLDRDIPLISFNRNRPNDLLMGSSVRFVELYPQSMGAAAVRVLLDPEKRSEIIPFTIER</sequence>
<dbReference type="GO" id="GO:0000976">
    <property type="term" value="F:transcription cis-regulatory region binding"/>
    <property type="evidence" value="ECO:0007669"/>
    <property type="project" value="TreeGrafter"/>
</dbReference>
<reference evidence="5 6" key="1">
    <citation type="submission" date="2015-11" db="EMBL/GenBank/DDBJ databases">
        <title>Draft genome sequences of new species of the genus Lactobacillus isolated from orchardgrass silage.</title>
        <authorList>
            <person name="Tohno M."/>
            <person name="Tanizawa Y."/>
            <person name="Arita M."/>
        </authorList>
    </citation>
    <scope>NUCLEOTIDE SEQUENCE [LARGE SCALE GENOMIC DNA]</scope>
    <source>
        <strain evidence="5 6">IWT5</strain>
    </source>
</reference>
<dbReference type="Gene3D" id="3.40.50.2300">
    <property type="match status" value="2"/>
</dbReference>
<dbReference type="InterPro" id="IPR010982">
    <property type="entry name" value="Lambda_DNA-bd_dom_sf"/>
</dbReference>
<name>A0A1Z5J267_9LACO</name>